<feature type="transmembrane region" description="Helical" evidence="6">
    <location>
        <begin position="110"/>
        <end position="131"/>
    </location>
</feature>
<feature type="transmembrane region" description="Helical" evidence="6">
    <location>
        <begin position="213"/>
        <end position="237"/>
    </location>
</feature>
<dbReference type="InterPro" id="IPR050189">
    <property type="entry name" value="MFS_Efflux_Transporters"/>
</dbReference>
<gene>
    <name evidence="8" type="ORF">GCM10007298_14640</name>
</gene>
<feature type="transmembrane region" description="Helical" evidence="6">
    <location>
        <begin position="16"/>
        <end position="36"/>
    </location>
</feature>
<evidence type="ECO:0000256" key="3">
    <source>
        <dbReference type="ARBA" id="ARBA00022692"/>
    </source>
</evidence>
<feature type="transmembrane region" description="Helical" evidence="6">
    <location>
        <begin position="305"/>
        <end position="329"/>
    </location>
</feature>
<organism evidence="8 9">
    <name type="scientific">Williamsia phyllosphaerae</name>
    <dbReference type="NCBI Taxonomy" id="885042"/>
    <lineage>
        <taxon>Bacteria</taxon>
        <taxon>Bacillati</taxon>
        <taxon>Actinomycetota</taxon>
        <taxon>Actinomycetes</taxon>
        <taxon>Mycobacteriales</taxon>
        <taxon>Nocardiaceae</taxon>
        <taxon>Williamsia</taxon>
    </lineage>
</organism>
<dbReference type="EMBL" id="BMCS01000001">
    <property type="protein sequence ID" value="GGF19644.1"/>
    <property type="molecule type" value="Genomic_DNA"/>
</dbReference>
<feature type="transmembrane region" description="Helical" evidence="6">
    <location>
        <begin position="56"/>
        <end position="77"/>
    </location>
</feature>
<dbReference type="Gene3D" id="1.20.1250.20">
    <property type="entry name" value="MFS general substrate transporter like domains"/>
    <property type="match status" value="1"/>
</dbReference>
<dbReference type="PROSITE" id="PS50850">
    <property type="entry name" value="MFS"/>
    <property type="match status" value="1"/>
</dbReference>
<evidence type="ECO:0000313" key="9">
    <source>
        <dbReference type="Proteomes" id="UP000632454"/>
    </source>
</evidence>
<evidence type="ECO:0000259" key="7">
    <source>
        <dbReference type="PROSITE" id="PS50850"/>
    </source>
</evidence>
<keyword evidence="3 6" id="KW-0812">Transmembrane</keyword>
<accession>A0ABQ1UI53</accession>
<feature type="transmembrane region" description="Helical" evidence="6">
    <location>
        <begin position="143"/>
        <end position="165"/>
    </location>
</feature>
<dbReference type="Pfam" id="PF07690">
    <property type="entry name" value="MFS_1"/>
    <property type="match status" value="1"/>
</dbReference>
<proteinExistence type="predicted"/>
<keyword evidence="2" id="KW-1003">Cell membrane</keyword>
<dbReference type="Proteomes" id="UP000632454">
    <property type="component" value="Unassembled WGS sequence"/>
</dbReference>
<dbReference type="InterPro" id="IPR020846">
    <property type="entry name" value="MFS_dom"/>
</dbReference>
<evidence type="ECO:0000256" key="4">
    <source>
        <dbReference type="ARBA" id="ARBA00022989"/>
    </source>
</evidence>
<feature type="transmembrane region" description="Helical" evidence="6">
    <location>
        <begin position="341"/>
        <end position="361"/>
    </location>
</feature>
<evidence type="ECO:0000256" key="6">
    <source>
        <dbReference type="SAM" id="Phobius"/>
    </source>
</evidence>
<comment type="subcellular location">
    <subcellularLocation>
        <location evidence="1">Cell membrane</location>
        <topology evidence="1">Multi-pass membrane protein</topology>
    </subcellularLocation>
</comment>
<evidence type="ECO:0000256" key="1">
    <source>
        <dbReference type="ARBA" id="ARBA00004651"/>
    </source>
</evidence>
<dbReference type="PANTHER" id="PTHR43124:SF5">
    <property type="entry name" value="PURINE RIBONUCLEOSIDE EFFLUX PUMP NEPI"/>
    <property type="match status" value="1"/>
</dbReference>
<dbReference type="CDD" id="cd17324">
    <property type="entry name" value="MFS_NepI_like"/>
    <property type="match status" value="1"/>
</dbReference>
<reference evidence="9" key="1">
    <citation type="journal article" date="2019" name="Int. J. Syst. Evol. Microbiol.">
        <title>The Global Catalogue of Microorganisms (GCM) 10K type strain sequencing project: providing services to taxonomists for standard genome sequencing and annotation.</title>
        <authorList>
            <consortium name="The Broad Institute Genomics Platform"/>
            <consortium name="The Broad Institute Genome Sequencing Center for Infectious Disease"/>
            <person name="Wu L."/>
            <person name="Ma J."/>
        </authorList>
    </citation>
    <scope>NUCLEOTIDE SEQUENCE [LARGE SCALE GENOMIC DNA]</scope>
    <source>
        <strain evidence="9">CCM 7855</strain>
    </source>
</reference>
<dbReference type="PANTHER" id="PTHR43124">
    <property type="entry name" value="PURINE EFFLUX PUMP PBUE"/>
    <property type="match status" value="1"/>
</dbReference>
<evidence type="ECO:0000256" key="2">
    <source>
        <dbReference type="ARBA" id="ARBA00022475"/>
    </source>
</evidence>
<feature type="transmembrane region" description="Helical" evidence="6">
    <location>
        <begin position="280"/>
        <end position="299"/>
    </location>
</feature>
<dbReference type="SUPFAM" id="SSF103473">
    <property type="entry name" value="MFS general substrate transporter"/>
    <property type="match status" value="1"/>
</dbReference>
<feature type="transmembrane region" description="Helical" evidence="6">
    <location>
        <begin position="367"/>
        <end position="385"/>
    </location>
</feature>
<evidence type="ECO:0000313" key="8">
    <source>
        <dbReference type="EMBL" id="GGF19644.1"/>
    </source>
</evidence>
<name>A0ABQ1UI53_9NOCA</name>
<comment type="caution">
    <text evidence="8">The sequence shown here is derived from an EMBL/GenBank/DDBJ whole genome shotgun (WGS) entry which is preliminary data.</text>
</comment>
<keyword evidence="5 6" id="KW-0472">Membrane</keyword>
<feature type="domain" description="Major facilitator superfamily (MFS) profile" evidence="7">
    <location>
        <begin position="19"/>
        <end position="393"/>
    </location>
</feature>
<evidence type="ECO:0000256" key="5">
    <source>
        <dbReference type="ARBA" id="ARBA00023136"/>
    </source>
</evidence>
<keyword evidence="9" id="KW-1185">Reference proteome</keyword>
<feature type="transmembrane region" description="Helical" evidence="6">
    <location>
        <begin position="84"/>
        <end position="104"/>
    </location>
</feature>
<dbReference type="InterPro" id="IPR011701">
    <property type="entry name" value="MFS"/>
</dbReference>
<protein>
    <submittedName>
        <fullName evidence="8">MFS transporter</fullName>
    </submittedName>
</protein>
<keyword evidence="4 6" id="KW-1133">Transmembrane helix</keyword>
<dbReference type="InterPro" id="IPR036259">
    <property type="entry name" value="MFS_trans_sf"/>
</dbReference>
<sequence>MTTKTDAAPIPRTHTAWWAVVAMMATSFVLVTAEFLPPSLLPSMAASLGVTEGQAGQAVTVTAFVGLLTAPTIAVIFPRLDRRALLVWLVIGATVSNVVVALAPNLLTLLVARLLLGAAIGGFWAMSLAVAARLSAPEHLGRAVMAVNTGTTLATVAGVPLGLYLGSILDWRTVFLGAAALTAVVAVVVRLVLPPVTPGAATGLRGLGDALAIPGVTWGLVGHVLVVLGHFAAFTYIRSALDQSPSLGSTGAAVLLIVFGIGGFVGNLVVGVLIDRHLAVLRLAVPLVMAAGIAVLGIFPGQVAVIAVAVAAWGFSFGAWLTVVSTWMARAAGERLEAGGGLVVAGFQLAITLGAGAGGLLVDSAGIRAAVLIAAATALVGAIIFSTARLSVGSESDGVGA</sequence>
<dbReference type="RefSeq" id="WP_188488285.1">
    <property type="nucleotide sequence ID" value="NZ_BMCS01000001.1"/>
</dbReference>
<feature type="transmembrane region" description="Helical" evidence="6">
    <location>
        <begin position="171"/>
        <end position="193"/>
    </location>
</feature>
<feature type="transmembrane region" description="Helical" evidence="6">
    <location>
        <begin position="249"/>
        <end position="273"/>
    </location>
</feature>